<evidence type="ECO:0000313" key="3">
    <source>
        <dbReference type="EMBL" id="VEU19876.1"/>
    </source>
</evidence>
<keyword evidence="1" id="KW-0479">Metal-binding</keyword>
<comment type="similarity">
    <text evidence="1">Belongs to the iron/ascorbate-dependent oxidoreductase family.</text>
</comment>
<dbReference type="Proteomes" id="UP000290900">
    <property type="component" value="Unassembled WGS sequence"/>
</dbReference>
<sequence length="423" mass="48857">MVEENWQSALSEYVVDPNIKAQVRNKFNFRPFKQAPASKVHQDNLITLDSLDFSKYREGPEGFKERKELAKQLEGSVTKYGFFALQNFGISQEWIDEILSLSQSTFEEPDEVKSQFIGGEHNLPEEEGRPLGIVKGTGYKPLGYWKYTNDTPDQVEAFNLRHFGQFDTFFNRTKYPEFVKGNLDVISFFFNYIHREVLRRVLNLFDLILERPEGTLYEQYFLIVQGDLKRSPDGWGRFLYYHPVSDDYNMKASNVWMRGHTDSSALTFILSQSILSLQIREHDTNEWKYVGHTPGALIVNIGDMFQQLTGGYFKSSIHRVITAPEDQRGYYRNTAIYFCYPVPYAYLDPDSLASPKLKRLGYKRDESQERITVRQWSDAKGTFFNKSSGANRTKDISLFGRPSVGSLIGEDVPEAATNVWINT</sequence>
<dbReference type="InterPro" id="IPR050231">
    <property type="entry name" value="Iron_ascorbate_oxido_reductase"/>
</dbReference>
<dbReference type="Pfam" id="PF03171">
    <property type="entry name" value="2OG-FeII_Oxy"/>
    <property type="match status" value="1"/>
</dbReference>
<reference evidence="3 4" key="1">
    <citation type="submission" date="2018-12" db="EMBL/GenBank/DDBJ databases">
        <authorList>
            <person name="Tiukova I."/>
            <person name="Dainat J."/>
        </authorList>
    </citation>
    <scope>NUCLEOTIDE SEQUENCE [LARGE SCALE GENOMIC DNA]</scope>
</reference>
<evidence type="ECO:0000313" key="4">
    <source>
        <dbReference type="Proteomes" id="UP000290900"/>
    </source>
</evidence>
<keyword evidence="4" id="KW-1185">Reference proteome</keyword>
<evidence type="ECO:0000259" key="2">
    <source>
        <dbReference type="PROSITE" id="PS51471"/>
    </source>
</evidence>
<dbReference type="AlphaFoldDB" id="A0A448YG72"/>
<keyword evidence="1" id="KW-0560">Oxidoreductase</keyword>
<dbReference type="InterPro" id="IPR044861">
    <property type="entry name" value="IPNS-like_FE2OG_OXY"/>
</dbReference>
<dbReference type="InterPro" id="IPR027443">
    <property type="entry name" value="IPNS-like_sf"/>
</dbReference>
<dbReference type="OrthoDB" id="406156at2759"/>
<organism evidence="3 4">
    <name type="scientific">Brettanomyces naardenensis</name>
    <name type="common">Yeast</name>
    <dbReference type="NCBI Taxonomy" id="13370"/>
    <lineage>
        <taxon>Eukaryota</taxon>
        <taxon>Fungi</taxon>
        <taxon>Dikarya</taxon>
        <taxon>Ascomycota</taxon>
        <taxon>Saccharomycotina</taxon>
        <taxon>Pichiomycetes</taxon>
        <taxon>Pichiales</taxon>
        <taxon>Pichiaceae</taxon>
        <taxon>Brettanomyces</taxon>
    </lineage>
</organism>
<feature type="domain" description="Fe2OG dioxygenase" evidence="2">
    <location>
        <begin position="231"/>
        <end position="341"/>
    </location>
</feature>
<dbReference type="InterPro" id="IPR026992">
    <property type="entry name" value="DIOX_N"/>
</dbReference>
<dbReference type="Pfam" id="PF14226">
    <property type="entry name" value="DIOX_N"/>
    <property type="match status" value="1"/>
</dbReference>
<proteinExistence type="inferred from homology"/>
<dbReference type="STRING" id="13370.A0A448YG72"/>
<dbReference type="PANTHER" id="PTHR47990">
    <property type="entry name" value="2-OXOGLUTARATE (2OG) AND FE(II)-DEPENDENT OXYGENASE SUPERFAMILY PROTEIN-RELATED"/>
    <property type="match status" value="1"/>
</dbReference>
<dbReference type="GO" id="GO:0044283">
    <property type="term" value="P:small molecule biosynthetic process"/>
    <property type="evidence" value="ECO:0007669"/>
    <property type="project" value="UniProtKB-ARBA"/>
</dbReference>
<evidence type="ECO:0000256" key="1">
    <source>
        <dbReference type="RuleBase" id="RU003682"/>
    </source>
</evidence>
<accession>A0A448YG72</accession>
<dbReference type="PROSITE" id="PS51471">
    <property type="entry name" value="FE2OG_OXY"/>
    <property type="match status" value="1"/>
</dbReference>
<dbReference type="GO" id="GO:0016491">
    <property type="term" value="F:oxidoreductase activity"/>
    <property type="evidence" value="ECO:0007669"/>
    <property type="project" value="UniProtKB-KW"/>
</dbReference>
<protein>
    <submittedName>
        <fullName evidence="3">DEKNAAC100646</fullName>
    </submittedName>
</protein>
<dbReference type="InterPro" id="IPR005123">
    <property type="entry name" value="Oxoglu/Fe-dep_dioxygenase_dom"/>
</dbReference>
<dbReference type="GO" id="GO:0046872">
    <property type="term" value="F:metal ion binding"/>
    <property type="evidence" value="ECO:0007669"/>
    <property type="project" value="UniProtKB-KW"/>
</dbReference>
<dbReference type="Gene3D" id="2.60.120.330">
    <property type="entry name" value="B-lactam Antibiotic, Isopenicillin N Synthase, Chain"/>
    <property type="match status" value="1"/>
</dbReference>
<name>A0A448YG72_BRENA</name>
<keyword evidence="1" id="KW-0408">Iron</keyword>
<gene>
    <name evidence="3" type="ORF">BRENAR_LOCUS612</name>
</gene>
<dbReference type="InParanoid" id="A0A448YG72"/>
<dbReference type="SUPFAM" id="SSF51197">
    <property type="entry name" value="Clavaminate synthase-like"/>
    <property type="match status" value="1"/>
</dbReference>
<dbReference type="EMBL" id="CAACVR010000001">
    <property type="protein sequence ID" value="VEU19876.1"/>
    <property type="molecule type" value="Genomic_DNA"/>
</dbReference>